<feature type="transmembrane region" description="Helical" evidence="2">
    <location>
        <begin position="180"/>
        <end position="200"/>
    </location>
</feature>
<keyword evidence="5" id="KW-1185">Reference proteome</keyword>
<feature type="transmembrane region" description="Helical" evidence="2">
    <location>
        <begin position="212"/>
        <end position="232"/>
    </location>
</feature>
<evidence type="ECO:0000259" key="3">
    <source>
        <dbReference type="Pfam" id="PF00892"/>
    </source>
</evidence>
<feature type="transmembrane region" description="Helical" evidence="2">
    <location>
        <begin position="6"/>
        <end position="30"/>
    </location>
</feature>
<feature type="transmembrane region" description="Helical" evidence="2">
    <location>
        <begin position="65"/>
        <end position="86"/>
    </location>
</feature>
<dbReference type="InterPro" id="IPR037185">
    <property type="entry name" value="EmrE-like"/>
</dbReference>
<comment type="caution">
    <text evidence="4">The sequence shown here is derived from an EMBL/GenBank/DDBJ whole genome shotgun (WGS) entry which is preliminary data.</text>
</comment>
<dbReference type="InterPro" id="IPR000620">
    <property type="entry name" value="EamA_dom"/>
</dbReference>
<evidence type="ECO:0000313" key="5">
    <source>
        <dbReference type="Proteomes" id="UP001447516"/>
    </source>
</evidence>
<accession>A0ABV0AGS3</accession>
<feature type="transmembrane region" description="Helical" evidence="2">
    <location>
        <begin position="151"/>
        <end position="174"/>
    </location>
</feature>
<sequence>MQSLGGSVTAAALATACAVIFGTADFFGGLATRRSQVLAVVVLSQLGGLLLIAVLLPLLPGHASPAALAWGMASGVAGAFGIVLFYRGLATGMMSVIAPTTATTAMAVPVLFGLLTGDRPSALALVGVALGLLAVLLVSREPNGGASGPKAGPIIAALVSGAGFGGFFVLLKLAPADSGTWPLLGARIASITLVALLALATRRSLRPVPGSLTVTIAAGVLDMAANVLYLFAAQRGMLTLVAVLVSLYPASTLLLARYVLGERLSPVQITGVGFALGAIVLIAAA</sequence>
<keyword evidence="2" id="KW-1133">Transmembrane helix</keyword>
<keyword evidence="2" id="KW-0812">Transmembrane</keyword>
<proteinExistence type="inferred from homology"/>
<gene>
    <name evidence="4" type="ORF">AAH991_05490</name>
</gene>
<keyword evidence="2" id="KW-0472">Membrane</keyword>
<name>A0ABV0AGS3_9ACTN</name>
<feature type="transmembrane region" description="Helical" evidence="2">
    <location>
        <begin position="267"/>
        <end position="284"/>
    </location>
</feature>
<dbReference type="SUPFAM" id="SSF103481">
    <property type="entry name" value="Multidrug resistance efflux transporter EmrE"/>
    <property type="match status" value="2"/>
</dbReference>
<protein>
    <submittedName>
        <fullName evidence="4">DMT family transporter</fullName>
    </submittedName>
</protein>
<feature type="transmembrane region" description="Helical" evidence="2">
    <location>
        <begin position="37"/>
        <end position="59"/>
    </location>
</feature>
<feature type="transmembrane region" description="Helical" evidence="2">
    <location>
        <begin position="238"/>
        <end position="260"/>
    </location>
</feature>
<evidence type="ECO:0000256" key="1">
    <source>
        <dbReference type="ARBA" id="ARBA00007362"/>
    </source>
</evidence>
<comment type="similarity">
    <text evidence="1">Belongs to the EamA transporter family.</text>
</comment>
<feature type="transmembrane region" description="Helical" evidence="2">
    <location>
        <begin position="121"/>
        <end position="139"/>
    </location>
</feature>
<dbReference type="EMBL" id="JBDJAW010000003">
    <property type="protein sequence ID" value="MEN3534547.1"/>
    <property type="molecule type" value="Genomic_DNA"/>
</dbReference>
<evidence type="ECO:0000256" key="2">
    <source>
        <dbReference type="SAM" id="Phobius"/>
    </source>
</evidence>
<reference evidence="4 5" key="1">
    <citation type="submission" date="2024-05" db="EMBL/GenBank/DDBJ databases">
        <title>Microbispora sp.ZYX-F-249.</title>
        <authorList>
            <person name="Xie H."/>
        </authorList>
    </citation>
    <scope>NUCLEOTIDE SEQUENCE [LARGE SCALE GENOMIC DNA]</scope>
    <source>
        <strain evidence="4 5">ZYX-F-249</strain>
    </source>
</reference>
<dbReference type="Proteomes" id="UP001447516">
    <property type="component" value="Unassembled WGS sequence"/>
</dbReference>
<feature type="transmembrane region" description="Helical" evidence="2">
    <location>
        <begin position="93"/>
        <end position="115"/>
    </location>
</feature>
<organism evidence="4 5">
    <name type="scientific">Microbispora maris</name>
    <dbReference type="NCBI Taxonomy" id="3144104"/>
    <lineage>
        <taxon>Bacteria</taxon>
        <taxon>Bacillati</taxon>
        <taxon>Actinomycetota</taxon>
        <taxon>Actinomycetes</taxon>
        <taxon>Streptosporangiales</taxon>
        <taxon>Streptosporangiaceae</taxon>
        <taxon>Microbispora</taxon>
    </lineage>
</organism>
<evidence type="ECO:0000313" key="4">
    <source>
        <dbReference type="EMBL" id="MEN3534547.1"/>
    </source>
</evidence>
<dbReference type="Pfam" id="PF00892">
    <property type="entry name" value="EamA"/>
    <property type="match status" value="1"/>
</dbReference>
<feature type="domain" description="EamA" evidence="3">
    <location>
        <begin position="154"/>
        <end position="283"/>
    </location>
</feature>